<evidence type="ECO:0000313" key="2">
    <source>
        <dbReference type="Proteomes" id="UP000499080"/>
    </source>
</evidence>
<gene>
    <name evidence="1" type="ORF">AVEN_43022_1</name>
</gene>
<dbReference type="EMBL" id="BGPR01033911">
    <property type="protein sequence ID" value="GBO08032.1"/>
    <property type="molecule type" value="Genomic_DNA"/>
</dbReference>
<name>A0A4Y2U5Y8_ARAVE</name>
<keyword evidence="2" id="KW-1185">Reference proteome</keyword>
<protein>
    <submittedName>
        <fullName evidence="1">Uncharacterized protein</fullName>
    </submittedName>
</protein>
<sequence length="103" mass="11674">MSFAYLLVIENEVVPPPSLDLVPSAEMEPPNVCIFLLYFSRSFVLGRVMGFFTLLPTPRLPPAPEIGASRWQILIPPVSWHLPEYAVGKRKKKPTAEIRNKKK</sequence>
<accession>A0A4Y2U5Y8</accession>
<reference evidence="1 2" key="1">
    <citation type="journal article" date="2019" name="Sci. Rep.">
        <title>Orb-weaving spider Araneus ventricosus genome elucidates the spidroin gene catalogue.</title>
        <authorList>
            <person name="Kono N."/>
            <person name="Nakamura H."/>
            <person name="Ohtoshi R."/>
            <person name="Moran D.A.P."/>
            <person name="Shinohara A."/>
            <person name="Yoshida Y."/>
            <person name="Fujiwara M."/>
            <person name="Mori M."/>
            <person name="Tomita M."/>
            <person name="Arakawa K."/>
        </authorList>
    </citation>
    <scope>NUCLEOTIDE SEQUENCE [LARGE SCALE GENOMIC DNA]</scope>
</reference>
<evidence type="ECO:0000313" key="1">
    <source>
        <dbReference type="EMBL" id="GBO08032.1"/>
    </source>
</evidence>
<organism evidence="1 2">
    <name type="scientific">Araneus ventricosus</name>
    <name type="common">Orbweaver spider</name>
    <name type="synonym">Epeira ventricosa</name>
    <dbReference type="NCBI Taxonomy" id="182803"/>
    <lineage>
        <taxon>Eukaryota</taxon>
        <taxon>Metazoa</taxon>
        <taxon>Ecdysozoa</taxon>
        <taxon>Arthropoda</taxon>
        <taxon>Chelicerata</taxon>
        <taxon>Arachnida</taxon>
        <taxon>Araneae</taxon>
        <taxon>Araneomorphae</taxon>
        <taxon>Entelegynae</taxon>
        <taxon>Araneoidea</taxon>
        <taxon>Araneidae</taxon>
        <taxon>Araneus</taxon>
    </lineage>
</organism>
<dbReference type="AlphaFoldDB" id="A0A4Y2U5Y8"/>
<dbReference type="Proteomes" id="UP000499080">
    <property type="component" value="Unassembled WGS sequence"/>
</dbReference>
<proteinExistence type="predicted"/>
<comment type="caution">
    <text evidence="1">The sequence shown here is derived from an EMBL/GenBank/DDBJ whole genome shotgun (WGS) entry which is preliminary data.</text>
</comment>